<organism evidence="9 11">
    <name type="scientific">Halosegnis rubeus</name>
    <dbReference type="NCBI Taxonomy" id="2212850"/>
    <lineage>
        <taxon>Archaea</taxon>
        <taxon>Methanobacteriati</taxon>
        <taxon>Methanobacteriota</taxon>
        <taxon>Stenosarchaea group</taxon>
        <taxon>Halobacteria</taxon>
        <taxon>Halobacteriales</taxon>
        <taxon>Natronomonadaceae</taxon>
        <taxon>Halosegnis</taxon>
    </lineage>
</organism>
<evidence type="ECO:0000256" key="3">
    <source>
        <dbReference type="ARBA" id="ARBA00022692"/>
    </source>
</evidence>
<comment type="subcellular location">
    <subcellularLocation>
        <location evidence="1">Membrane</location>
        <topology evidence="1">Multi-pass membrane protein</topology>
    </subcellularLocation>
</comment>
<dbReference type="GO" id="GO:0005886">
    <property type="term" value="C:plasma membrane"/>
    <property type="evidence" value="ECO:0007669"/>
    <property type="project" value="TreeGrafter"/>
</dbReference>
<evidence type="ECO:0000313" key="9">
    <source>
        <dbReference type="EMBL" id="KAB7517399.1"/>
    </source>
</evidence>
<dbReference type="InterPro" id="IPR051401">
    <property type="entry name" value="GtrA_CellWall_Glycosyl"/>
</dbReference>
<keyword evidence="13" id="KW-1185">Reference proteome</keyword>
<keyword evidence="5 6" id="KW-0472">Membrane</keyword>
<dbReference type="InterPro" id="IPR007267">
    <property type="entry name" value="GtrA_DPMS_TM"/>
</dbReference>
<accession>A0A5N5U494</accession>
<evidence type="ECO:0000313" key="12">
    <source>
        <dbReference type="Proteomes" id="UP000326302"/>
    </source>
</evidence>
<name>A0A5N5UGM0_9EURY</name>
<feature type="transmembrane region" description="Helical" evidence="6">
    <location>
        <begin position="116"/>
        <end position="138"/>
    </location>
</feature>
<evidence type="ECO:0000313" key="13">
    <source>
        <dbReference type="Proteomes" id="UP000326865"/>
    </source>
</evidence>
<dbReference type="PANTHER" id="PTHR38459">
    <property type="entry name" value="PROPHAGE BACTOPRENOL-LINKED GLUCOSE TRANSLOCASE HOMOLOG"/>
    <property type="match status" value="1"/>
</dbReference>
<dbReference type="OrthoDB" id="44002at2157"/>
<dbReference type="Proteomes" id="UP000326302">
    <property type="component" value="Unassembled WGS sequence"/>
</dbReference>
<feature type="transmembrane region" description="Helical" evidence="6">
    <location>
        <begin position="15"/>
        <end position="36"/>
    </location>
</feature>
<accession>A0A5N5UI54</accession>
<gene>
    <name evidence="8" type="ORF">DM867_10580</name>
    <name evidence="10" type="ORF">DMP03_03155</name>
    <name evidence="9" type="ORF">DP108_10325</name>
</gene>
<evidence type="ECO:0000313" key="8">
    <source>
        <dbReference type="EMBL" id="KAB7513416.1"/>
    </source>
</evidence>
<evidence type="ECO:0000313" key="10">
    <source>
        <dbReference type="EMBL" id="KAB7518368.1"/>
    </source>
</evidence>
<keyword evidence="3 6" id="KW-0812">Transmembrane</keyword>
<comment type="caution">
    <text evidence="9">The sequence shown here is derived from an EMBL/GenBank/DDBJ whole genome shotgun (WGS) entry which is preliminary data.</text>
</comment>
<protein>
    <submittedName>
        <fullName evidence="9">GtrA family protein</fullName>
    </submittedName>
</protein>
<evidence type="ECO:0000259" key="7">
    <source>
        <dbReference type="Pfam" id="PF04138"/>
    </source>
</evidence>
<dbReference type="EMBL" id="QMDY01000005">
    <property type="protein sequence ID" value="KAB7517399.1"/>
    <property type="molecule type" value="Genomic_DNA"/>
</dbReference>
<dbReference type="Pfam" id="PF04138">
    <property type="entry name" value="GtrA_DPMS_TM"/>
    <property type="match status" value="1"/>
</dbReference>
<dbReference type="EMBL" id="QKKZ01000004">
    <property type="protein sequence ID" value="KAB7513416.1"/>
    <property type="molecule type" value="Genomic_DNA"/>
</dbReference>
<feature type="transmembrane region" description="Helical" evidence="6">
    <location>
        <begin position="42"/>
        <end position="61"/>
    </location>
</feature>
<dbReference type="RefSeq" id="WP_152119260.1">
    <property type="nucleotide sequence ID" value="NZ_QJOW01000001.1"/>
</dbReference>
<keyword evidence="4 6" id="KW-1133">Transmembrane helix</keyword>
<sequence>MNRQQLRALVARDRIGQFLSVGVVGAGFDITTATVLRELGVYPELAVFAGIEVAIVVMFLLNDRFTFAEEGAAGLRATLRRLATSNVVRIGGIAVQLGVFRLLYRVPDITLTVAGLDAWFVAAKVSGIGAGMVVNYVTESLFTWRVTRH</sequence>
<dbReference type="PANTHER" id="PTHR38459:SF1">
    <property type="entry name" value="PROPHAGE BACTOPRENOL-LINKED GLUCOSE TRANSLOCASE HOMOLOG"/>
    <property type="match status" value="1"/>
</dbReference>
<reference evidence="11 12" key="1">
    <citation type="submission" date="2019-10" db="EMBL/GenBank/DDBJ databases">
        <title>Unraveling microbial dark matter from salterns through culturing: the case of the genus Halosegnis.</title>
        <authorList>
            <person name="Duran-Viseras A."/>
            <person name="Andrei A.-S."/>
            <person name="Vera-Gargallo B."/>
            <person name="Ghai R."/>
            <person name="Sanchez-Porro C."/>
            <person name="Ventosa A."/>
        </authorList>
    </citation>
    <scope>NUCLEOTIDE SEQUENCE [LARGE SCALE GENOMIC DNA]</scope>
    <source>
        <strain evidence="10 12">F17-44</strain>
        <strain evidence="8 13">F18-79</strain>
        <strain evidence="9 11">F19-13</strain>
    </source>
</reference>
<dbReference type="GO" id="GO:0000271">
    <property type="term" value="P:polysaccharide biosynthetic process"/>
    <property type="evidence" value="ECO:0007669"/>
    <property type="project" value="InterPro"/>
</dbReference>
<feature type="domain" description="GtrA/DPMS transmembrane" evidence="7">
    <location>
        <begin position="17"/>
        <end position="144"/>
    </location>
</feature>
<dbReference type="AlphaFoldDB" id="A0A5N5UGM0"/>
<dbReference type="Proteomes" id="UP000326865">
    <property type="component" value="Unassembled WGS sequence"/>
</dbReference>
<evidence type="ECO:0000256" key="1">
    <source>
        <dbReference type="ARBA" id="ARBA00004141"/>
    </source>
</evidence>
<evidence type="ECO:0000256" key="2">
    <source>
        <dbReference type="ARBA" id="ARBA00009399"/>
    </source>
</evidence>
<feature type="transmembrane region" description="Helical" evidence="6">
    <location>
        <begin position="82"/>
        <end position="104"/>
    </location>
</feature>
<dbReference type="Proteomes" id="UP000326207">
    <property type="component" value="Unassembled WGS sequence"/>
</dbReference>
<evidence type="ECO:0000256" key="6">
    <source>
        <dbReference type="SAM" id="Phobius"/>
    </source>
</evidence>
<evidence type="ECO:0000313" key="11">
    <source>
        <dbReference type="Proteomes" id="UP000326207"/>
    </source>
</evidence>
<comment type="similarity">
    <text evidence="2">Belongs to the GtrA family.</text>
</comment>
<dbReference type="EMBL" id="QJOW01000001">
    <property type="protein sequence ID" value="KAB7518368.1"/>
    <property type="molecule type" value="Genomic_DNA"/>
</dbReference>
<accession>A0A5N5UGM0</accession>
<evidence type="ECO:0000256" key="5">
    <source>
        <dbReference type="ARBA" id="ARBA00023136"/>
    </source>
</evidence>
<proteinExistence type="inferred from homology"/>
<evidence type="ECO:0000256" key="4">
    <source>
        <dbReference type="ARBA" id="ARBA00022989"/>
    </source>
</evidence>